<name>A0A1J5R6W6_9ZZZZ</name>
<keyword evidence="1" id="KW-0547">Nucleotide-binding</keyword>
<dbReference type="AlphaFoldDB" id="A0A1J5R6W6"/>
<dbReference type="SUPFAM" id="SSF46689">
    <property type="entry name" value="Homeodomain-like"/>
    <property type="match status" value="1"/>
</dbReference>
<feature type="domain" description="Response regulatory" evidence="7">
    <location>
        <begin position="16"/>
        <end position="130"/>
    </location>
</feature>
<reference evidence="8" key="1">
    <citation type="submission" date="2016-10" db="EMBL/GenBank/DDBJ databases">
        <title>Sequence of Gallionella enrichment culture.</title>
        <authorList>
            <person name="Poehlein A."/>
            <person name="Muehling M."/>
            <person name="Daniel R."/>
        </authorList>
    </citation>
    <scope>NUCLEOTIDE SEQUENCE</scope>
</reference>
<evidence type="ECO:0000313" key="8">
    <source>
        <dbReference type="EMBL" id="OIQ87799.1"/>
    </source>
</evidence>
<dbReference type="GO" id="GO:0006355">
    <property type="term" value="P:regulation of DNA-templated transcription"/>
    <property type="evidence" value="ECO:0007669"/>
    <property type="project" value="InterPro"/>
</dbReference>
<dbReference type="PANTHER" id="PTHR32071:SF117">
    <property type="entry name" value="PTS-DEPENDENT DIHYDROXYACETONE KINASE OPERON REGULATORY PROTEIN-RELATED"/>
    <property type="match status" value="1"/>
</dbReference>
<accession>A0A1J5R6W6</accession>
<dbReference type="FunFam" id="3.40.50.300:FF:000006">
    <property type="entry name" value="DNA-binding transcriptional regulator NtrC"/>
    <property type="match status" value="1"/>
</dbReference>
<keyword evidence="5" id="KW-0804">Transcription</keyword>
<keyword evidence="3" id="KW-0805">Transcription regulation</keyword>
<dbReference type="Gene3D" id="1.10.8.60">
    <property type="match status" value="1"/>
</dbReference>
<dbReference type="InterPro" id="IPR011006">
    <property type="entry name" value="CheY-like_superfamily"/>
</dbReference>
<evidence type="ECO:0000256" key="4">
    <source>
        <dbReference type="ARBA" id="ARBA00023125"/>
    </source>
</evidence>
<dbReference type="PROSITE" id="PS50110">
    <property type="entry name" value="RESPONSE_REGULATORY"/>
    <property type="match status" value="1"/>
</dbReference>
<evidence type="ECO:0000256" key="1">
    <source>
        <dbReference type="ARBA" id="ARBA00022741"/>
    </source>
</evidence>
<dbReference type="Pfam" id="PF00158">
    <property type="entry name" value="Sigma54_activat"/>
    <property type="match status" value="1"/>
</dbReference>
<evidence type="ECO:0000256" key="3">
    <source>
        <dbReference type="ARBA" id="ARBA00023015"/>
    </source>
</evidence>
<dbReference type="InterPro" id="IPR009057">
    <property type="entry name" value="Homeodomain-like_sf"/>
</dbReference>
<dbReference type="Pfam" id="PF25601">
    <property type="entry name" value="AAA_lid_14"/>
    <property type="match status" value="1"/>
</dbReference>
<dbReference type="InterPro" id="IPR027417">
    <property type="entry name" value="P-loop_NTPase"/>
</dbReference>
<dbReference type="InterPro" id="IPR025944">
    <property type="entry name" value="Sigma_54_int_dom_CS"/>
</dbReference>
<gene>
    <name evidence="8" type="primary">hupR1_19</name>
    <name evidence="8" type="ORF">GALL_303310</name>
</gene>
<dbReference type="PRINTS" id="PR01590">
    <property type="entry name" value="HTHFIS"/>
</dbReference>
<feature type="domain" description="Sigma-54 factor interaction" evidence="6">
    <location>
        <begin position="160"/>
        <end position="389"/>
    </location>
</feature>
<evidence type="ECO:0000256" key="2">
    <source>
        <dbReference type="ARBA" id="ARBA00022840"/>
    </source>
</evidence>
<keyword evidence="2" id="KW-0067">ATP-binding</keyword>
<dbReference type="InterPro" id="IPR025943">
    <property type="entry name" value="Sigma_54_int_dom_ATP-bd_2"/>
</dbReference>
<comment type="caution">
    <text evidence="8">The sequence shown here is derived from an EMBL/GenBank/DDBJ whole genome shotgun (WGS) entry which is preliminary data.</text>
</comment>
<dbReference type="SMART" id="SM00382">
    <property type="entry name" value="AAA"/>
    <property type="match status" value="1"/>
</dbReference>
<dbReference type="InterPro" id="IPR002197">
    <property type="entry name" value="HTH_Fis"/>
</dbReference>
<dbReference type="CDD" id="cd00009">
    <property type="entry name" value="AAA"/>
    <property type="match status" value="1"/>
</dbReference>
<evidence type="ECO:0000259" key="6">
    <source>
        <dbReference type="PROSITE" id="PS50045"/>
    </source>
</evidence>
<dbReference type="PANTHER" id="PTHR32071">
    <property type="entry name" value="TRANSCRIPTIONAL REGULATORY PROTEIN"/>
    <property type="match status" value="1"/>
</dbReference>
<dbReference type="InterPro" id="IPR058031">
    <property type="entry name" value="AAA_lid_NorR"/>
</dbReference>
<dbReference type="Gene3D" id="3.40.50.2300">
    <property type="match status" value="1"/>
</dbReference>
<dbReference type="InterPro" id="IPR003593">
    <property type="entry name" value="AAA+_ATPase"/>
</dbReference>
<sequence length="474" mass="52250">MNAIARPVEQPGVNTTVLVVDDELRSLEALRRVLCDEFEVILARSAAEAEAVLASDMVQIVLCDQKMPGETGVDFLTRVRRSWPDPVRMIISGYTDAEDIIAGVNEAGIFRYLTKPWQPDELLLCLREASDEFHAQKLQLHLPAHALAQPTRGFDEHGIVHAAFSPMRQTLALAARAAHCGIPVLITGESGTGKELLARAIHRGSERGDKPFVVENCGALPDELLESELFGHKRGAFTGAYSDRLGLFEMAHGGTIFLDEVGETSPSFQVKLLRVLQEREVRPLGAQRTRKVDVRVISATNRDLAAEVAEGRFRRDLYYRLAVFPIHLPPLRDRAMDIPEIAQRILADVNASYRRNVRGFSDACMDQLVRHEWPGNVRQLQNEIQRMVALHDGDAPLPPEQTSSLPRAAAAATVPGGSLRSRIEALETEAIGDSLRRHRGNISRSAAELGLSRVGLRAKIERYGLGQWAGAADA</sequence>
<dbReference type="GO" id="GO:0005524">
    <property type="term" value="F:ATP binding"/>
    <property type="evidence" value="ECO:0007669"/>
    <property type="project" value="UniProtKB-KW"/>
</dbReference>
<dbReference type="InterPro" id="IPR001789">
    <property type="entry name" value="Sig_transdc_resp-reg_receiver"/>
</dbReference>
<dbReference type="PROSITE" id="PS00675">
    <property type="entry name" value="SIGMA54_INTERACT_1"/>
    <property type="match status" value="1"/>
</dbReference>
<dbReference type="Gene3D" id="3.40.50.300">
    <property type="entry name" value="P-loop containing nucleotide triphosphate hydrolases"/>
    <property type="match status" value="1"/>
</dbReference>
<protein>
    <submittedName>
        <fullName evidence="8">Hydrogenase transcriptional regulatory protein hupR1</fullName>
    </submittedName>
</protein>
<organism evidence="8">
    <name type="scientific">mine drainage metagenome</name>
    <dbReference type="NCBI Taxonomy" id="410659"/>
    <lineage>
        <taxon>unclassified sequences</taxon>
        <taxon>metagenomes</taxon>
        <taxon>ecological metagenomes</taxon>
    </lineage>
</organism>
<dbReference type="InterPro" id="IPR025662">
    <property type="entry name" value="Sigma_54_int_dom_ATP-bd_1"/>
</dbReference>
<dbReference type="SUPFAM" id="SSF52540">
    <property type="entry name" value="P-loop containing nucleoside triphosphate hydrolases"/>
    <property type="match status" value="1"/>
</dbReference>
<dbReference type="EMBL" id="MLJW01000403">
    <property type="protein sequence ID" value="OIQ87799.1"/>
    <property type="molecule type" value="Genomic_DNA"/>
</dbReference>
<dbReference type="Gene3D" id="1.10.10.60">
    <property type="entry name" value="Homeodomain-like"/>
    <property type="match status" value="1"/>
</dbReference>
<dbReference type="GO" id="GO:0000160">
    <property type="term" value="P:phosphorelay signal transduction system"/>
    <property type="evidence" value="ECO:0007669"/>
    <property type="project" value="InterPro"/>
</dbReference>
<dbReference type="PROSITE" id="PS50045">
    <property type="entry name" value="SIGMA54_INTERACT_4"/>
    <property type="match status" value="1"/>
</dbReference>
<dbReference type="SMART" id="SM00448">
    <property type="entry name" value="REC"/>
    <property type="match status" value="1"/>
</dbReference>
<evidence type="ECO:0000259" key="7">
    <source>
        <dbReference type="PROSITE" id="PS50110"/>
    </source>
</evidence>
<dbReference type="PROSITE" id="PS00688">
    <property type="entry name" value="SIGMA54_INTERACT_3"/>
    <property type="match status" value="1"/>
</dbReference>
<keyword evidence="4" id="KW-0238">DNA-binding</keyword>
<dbReference type="SUPFAM" id="SSF52172">
    <property type="entry name" value="CheY-like"/>
    <property type="match status" value="1"/>
</dbReference>
<dbReference type="Pfam" id="PF00072">
    <property type="entry name" value="Response_reg"/>
    <property type="match status" value="1"/>
</dbReference>
<dbReference type="PROSITE" id="PS00676">
    <property type="entry name" value="SIGMA54_INTERACT_2"/>
    <property type="match status" value="1"/>
</dbReference>
<dbReference type="InterPro" id="IPR002078">
    <property type="entry name" value="Sigma_54_int"/>
</dbReference>
<evidence type="ECO:0000256" key="5">
    <source>
        <dbReference type="ARBA" id="ARBA00023163"/>
    </source>
</evidence>
<dbReference type="GO" id="GO:0043565">
    <property type="term" value="F:sequence-specific DNA binding"/>
    <property type="evidence" value="ECO:0007669"/>
    <property type="project" value="InterPro"/>
</dbReference>
<dbReference type="Pfam" id="PF02954">
    <property type="entry name" value="HTH_8"/>
    <property type="match status" value="1"/>
</dbReference>
<proteinExistence type="predicted"/>